<feature type="domain" description="Heterokaryon incompatibility" evidence="1">
    <location>
        <begin position="49"/>
        <end position="188"/>
    </location>
</feature>
<dbReference type="EMBL" id="JAZHXI010000025">
    <property type="protein sequence ID" value="KAL2059892.1"/>
    <property type="molecule type" value="Genomic_DNA"/>
</dbReference>
<dbReference type="Proteomes" id="UP001595075">
    <property type="component" value="Unassembled WGS sequence"/>
</dbReference>
<reference evidence="2 3" key="1">
    <citation type="journal article" date="2024" name="Commun. Biol.">
        <title>Comparative genomic analysis of thermophilic fungi reveals convergent evolutionary adaptations and gene losses.</title>
        <authorList>
            <person name="Steindorff A.S."/>
            <person name="Aguilar-Pontes M.V."/>
            <person name="Robinson A.J."/>
            <person name="Andreopoulos B."/>
            <person name="LaButti K."/>
            <person name="Kuo A."/>
            <person name="Mondo S."/>
            <person name="Riley R."/>
            <person name="Otillar R."/>
            <person name="Haridas S."/>
            <person name="Lipzen A."/>
            <person name="Grimwood J."/>
            <person name="Schmutz J."/>
            <person name="Clum A."/>
            <person name="Reid I.D."/>
            <person name="Moisan M.C."/>
            <person name="Butler G."/>
            <person name="Nguyen T.T.M."/>
            <person name="Dewar K."/>
            <person name="Conant G."/>
            <person name="Drula E."/>
            <person name="Henrissat B."/>
            <person name="Hansel C."/>
            <person name="Singer S."/>
            <person name="Hutchinson M.I."/>
            <person name="de Vries R.P."/>
            <person name="Natvig D.O."/>
            <person name="Powell A.J."/>
            <person name="Tsang A."/>
            <person name="Grigoriev I.V."/>
        </authorList>
    </citation>
    <scope>NUCLEOTIDE SEQUENCE [LARGE SCALE GENOMIC DNA]</scope>
    <source>
        <strain evidence="2 3">CBS 494.80</strain>
    </source>
</reference>
<proteinExistence type="predicted"/>
<dbReference type="PANTHER" id="PTHR24148:SF64">
    <property type="entry name" value="HETEROKARYON INCOMPATIBILITY DOMAIN-CONTAINING PROTEIN"/>
    <property type="match status" value="1"/>
</dbReference>
<dbReference type="PANTHER" id="PTHR24148">
    <property type="entry name" value="ANKYRIN REPEAT DOMAIN-CONTAINING PROTEIN 39 HOMOLOG-RELATED"/>
    <property type="match status" value="1"/>
</dbReference>
<keyword evidence="3" id="KW-1185">Reference proteome</keyword>
<accession>A0ABR4BQ64</accession>
<name>A0ABR4BQ64_9HELO</name>
<dbReference type="Pfam" id="PF06985">
    <property type="entry name" value="HET"/>
    <property type="match status" value="1"/>
</dbReference>
<evidence type="ECO:0000313" key="2">
    <source>
        <dbReference type="EMBL" id="KAL2059892.1"/>
    </source>
</evidence>
<protein>
    <recommendedName>
        <fullName evidence="1">Heterokaryon incompatibility domain-containing protein</fullName>
    </recommendedName>
</protein>
<organism evidence="2 3">
    <name type="scientific">Oculimacula yallundae</name>
    <dbReference type="NCBI Taxonomy" id="86028"/>
    <lineage>
        <taxon>Eukaryota</taxon>
        <taxon>Fungi</taxon>
        <taxon>Dikarya</taxon>
        <taxon>Ascomycota</taxon>
        <taxon>Pezizomycotina</taxon>
        <taxon>Leotiomycetes</taxon>
        <taxon>Helotiales</taxon>
        <taxon>Ploettnerulaceae</taxon>
        <taxon>Oculimacula</taxon>
    </lineage>
</organism>
<dbReference type="InterPro" id="IPR052895">
    <property type="entry name" value="HetReg/Transcr_Mod"/>
</dbReference>
<comment type="caution">
    <text evidence="2">The sequence shown here is derived from an EMBL/GenBank/DDBJ whole genome shotgun (WGS) entry which is preliminary data.</text>
</comment>
<dbReference type="InterPro" id="IPR010730">
    <property type="entry name" value="HET"/>
</dbReference>
<evidence type="ECO:0000259" key="1">
    <source>
        <dbReference type="Pfam" id="PF06985"/>
    </source>
</evidence>
<evidence type="ECO:0000313" key="3">
    <source>
        <dbReference type="Proteomes" id="UP001595075"/>
    </source>
</evidence>
<gene>
    <name evidence="2" type="ORF">VTL71DRAFT_10047</name>
</gene>
<sequence>MVRSKRLFEYQALHDPNSIRVIELLPALDRDRPIIINLSEVLLSSDTQYEALSYTWENQQATKDITCNEAPLRVTENVFQALRQLRKSKKAQRRVLWIDAICINQKDRAEKTSQVSMMGTIYGHAHRVNIWLSHSTEVMRAAFEYIRQSTGQKLSFDKIADEHLNELKNGFEQLTSHPYWTRVWTVQEAALNENCWIYLGQLKPLKLLSFGVMSYDVEGYMNLRSEQLALPNSEYLYPVGHNRGSPSMATILHRSLRITIGEGTNQISRELLNNLMGKKATCPHDIIFAYRALLPESIGQIKVDYDRSLIDVLKEFTFRILPYLAKLGDLLELVSYCPPVPDAPSWMLNITGSGYVSNATHYFGVWYATNELGVPSLSTDSRRTMHHVSPDMNTLYIKGIIVDRVAVLSYVFPHYLLENQRVWHEQIRNMLIEWRFCTKGALNGGFEESVIDILFATTHFIDEFVDKVGQNVRFEKVNCYDGDEGTLLTNSVYNVHHVENPPDPQIQAAARKNKKKARISALREWIEDPDIDYRLDHEEIVSSVRSECYHKPTVHSPALGGRSLFITTQGKMALGKNLQLGDAIALIAGCDLPFALRLVPQSDCYTLGLPVLLPEVMSGQAWPGDQDRTLEEIKIV</sequence>